<dbReference type="InterPro" id="IPR046780">
    <property type="entry name" value="aBig_2"/>
</dbReference>
<keyword evidence="3" id="KW-0326">Glycosidase</keyword>
<dbReference type="SUPFAM" id="SSF49373">
    <property type="entry name" value="Invasin/intimin cell-adhesion fragments"/>
    <property type="match status" value="1"/>
</dbReference>
<dbReference type="EMBL" id="LYPA01000032">
    <property type="protein sequence ID" value="OBR67619.1"/>
    <property type="molecule type" value="Genomic_DNA"/>
</dbReference>
<dbReference type="InterPro" id="IPR006710">
    <property type="entry name" value="Glyco_hydro_43"/>
</dbReference>
<evidence type="ECO:0000256" key="5">
    <source>
        <dbReference type="SAM" id="SignalP"/>
    </source>
</evidence>
<feature type="domain" description="SLH" evidence="6">
    <location>
        <begin position="1878"/>
        <end position="1937"/>
    </location>
</feature>
<dbReference type="Gene3D" id="2.60.40.1080">
    <property type="match status" value="1"/>
</dbReference>
<organism evidence="7 8">
    <name type="scientific">Paenibacillus oryzae</name>
    <dbReference type="NCBI Taxonomy" id="1844972"/>
    <lineage>
        <taxon>Bacteria</taxon>
        <taxon>Bacillati</taxon>
        <taxon>Bacillota</taxon>
        <taxon>Bacilli</taxon>
        <taxon>Bacillales</taxon>
        <taxon>Paenibacillaceae</taxon>
        <taxon>Paenibacillus</taxon>
    </lineage>
</organism>
<dbReference type="CDD" id="cd18825">
    <property type="entry name" value="GH43_CtGH43-like"/>
    <property type="match status" value="1"/>
</dbReference>
<comment type="similarity">
    <text evidence="1">Belongs to the glycosyl hydrolase 43 family.</text>
</comment>
<keyword evidence="8" id="KW-1185">Reference proteome</keyword>
<proteinExistence type="inferred from homology"/>
<dbReference type="Pfam" id="PF00395">
    <property type="entry name" value="SLH"/>
    <property type="match status" value="3"/>
</dbReference>
<dbReference type="Pfam" id="PF13385">
    <property type="entry name" value="Laminin_G_3"/>
    <property type="match status" value="1"/>
</dbReference>
<evidence type="ECO:0000259" key="6">
    <source>
        <dbReference type="PROSITE" id="PS51272"/>
    </source>
</evidence>
<dbReference type="Pfam" id="PF20578">
    <property type="entry name" value="aBig_2"/>
    <property type="match status" value="2"/>
</dbReference>
<name>A0A1A5YPU0_9BACL</name>
<dbReference type="STRING" id="1844972.A7K91_22330"/>
<dbReference type="SUPFAM" id="SSF49899">
    <property type="entry name" value="Concanavalin A-like lectins/glucanases"/>
    <property type="match status" value="1"/>
</dbReference>
<accession>A0A1A5YPU0</accession>
<dbReference type="SUPFAM" id="SSF75005">
    <property type="entry name" value="Arabinanase/levansucrase/invertase"/>
    <property type="match status" value="2"/>
</dbReference>
<dbReference type="Pfam" id="PF02368">
    <property type="entry name" value="Big_2"/>
    <property type="match status" value="1"/>
</dbReference>
<dbReference type="GO" id="GO:0004553">
    <property type="term" value="F:hydrolase activity, hydrolyzing O-glycosyl compounds"/>
    <property type="evidence" value="ECO:0007669"/>
    <property type="project" value="InterPro"/>
</dbReference>
<dbReference type="InterPro" id="IPR011081">
    <property type="entry name" value="Big_4"/>
</dbReference>
<reference evidence="7 8" key="1">
    <citation type="submission" date="2016-05" db="EMBL/GenBank/DDBJ databases">
        <title>Paenibacillus oryzae. sp. nov., isolated from the rice root.</title>
        <authorList>
            <person name="Zhang J."/>
            <person name="Zhang X."/>
        </authorList>
    </citation>
    <scope>NUCLEOTIDE SEQUENCE [LARGE SCALE GENOMIC DNA]</scope>
    <source>
        <strain evidence="7 8">1DrF-4</strain>
    </source>
</reference>
<dbReference type="OrthoDB" id="273314at2"/>
<evidence type="ECO:0000256" key="1">
    <source>
        <dbReference type="ARBA" id="ARBA00009865"/>
    </source>
</evidence>
<evidence type="ECO:0000313" key="7">
    <source>
        <dbReference type="EMBL" id="OBR67619.1"/>
    </source>
</evidence>
<feature type="domain" description="SLH" evidence="6">
    <location>
        <begin position="1814"/>
        <end position="1877"/>
    </location>
</feature>
<evidence type="ECO:0000256" key="4">
    <source>
        <dbReference type="SAM" id="MobiDB-lite"/>
    </source>
</evidence>
<dbReference type="PANTHER" id="PTHR22925">
    <property type="entry name" value="GLYCOSYL HYDROLASE 43 FAMILY MEMBER"/>
    <property type="match status" value="1"/>
</dbReference>
<dbReference type="CDD" id="cd08983">
    <property type="entry name" value="GH43_Bt3655-like"/>
    <property type="match status" value="1"/>
</dbReference>
<keyword evidence="2" id="KW-0378">Hydrolase</keyword>
<gene>
    <name evidence="7" type="ORF">A7K91_22330</name>
</gene>
<keyword evidence="5" id="KW-0732">Signal</keyword>
<dbReference type="GO" id="GO:0005975">
    <property type="term" value="P:carbohydrate metabolic process"/>
    <property type="evidence" value="ECO:0007669"/>
    <property type="project" value="InterPro"/>
</dbReference>
<dbReference type="InterPro" id="IPR013320">
    <property type="entry name" value="ConA-like_dom_sf"/>
</dbReference>
<dbReference type="SMART" id="SM00635">
    <property type="entry name" value="BID_2"/>
    <property type="match status" value="1"/>
</dbReference>
<dbReference type="InterPro" id="IPR003343">
    <property type="entry name" value="Big_2"/>
</dbReference>
<dbReference type="InterPro" id="IPR023296">
    <property type="entry name" value="Glyco_hydro_beta-prop_sf"/>
</dbReference>
<evidence type="ECO:0000256" key="2">
    <source>
        <dbReference type="ARBA" id="ARBA00022801"/>
    </source>
</evidence>
<feature type="region of interest" description="Disordered" evidence="4">
    <location>
        <begin position="1742"/>
        <end position="1821"/>
    </location>
</feature>
<sequence>MLKQKRWISLALCCMLLATLWTPMKPVFADGGDSAPSSDWTEQELKANDYILYFVNAGDATPATLEGNDKLGLYASVTEQVYGPDPVTGKQWGLVTATSGTSGGNAATKEGSLRYYNGPQVRDKALEYRFELPSDEYDVTFGFQNPWSGRSVNLLLEGVNVSGGDMAIGADGAFKEVTYRKIAVSDGMLDLRVQGPAAGTLNQYNDPLVNYLIIRKSVVVPTSDLQDKITEAEAAKGADNYSPYSLGILNDSIAAANALLTALSEPGQDYGSPDNQEKIRAAIADLAAGIAGLAVSEVYSSFKPGAVWNDTNGALIQAHGAGIIFDEKSQKYYWYGEDKTHGYLPARGVRVYSSTDLYNWQDEGLALTAIKDMDAFTNDPLISSLYAGRQDKADILNDIGIDRIIERPKVLYNAKNDNYVMWMHTDGPSETSTANYAKAEAGYAISDSPTGPFVYGKSERMDRAPEGATDNGQPNQPGMARDMTLFKDDDGTAYLVYSSEENLTMYISRLNEDYTDVVGWHKDGNVERDTEYKAEYGVDYVRVFPLAQREAPALFKYQGLYYMITSGATGWDPNVGKYTVADNLMGPWRPMRDVAPGSSTTFGSQSTHVIPVDPANGKFIYMGDRWNKNDLKNSRYVWLPIEFGQGDEIVLRWHDEWTLEDLNGMGRVEIKTELPGSTTIGQLPQLPETLVVKQGDGTDVTTPVIWTSTASAFAKPGPATLAGTLPEFGNKKIQHKLYVIPEGKAYFVHAGGANTADYQEMIELMGAENVLNGAVIDQAYNAASAPTWGHVGYNTNSNGTDSGDLFSSLRYLLSNKGDDLTYRFDVEEAKYNVYVGLYDPWAQYSNGNRKANILLNGNVMTPGYVFTSARDVLSYSNVTATAGKLELTVRRAASGNADPQISWIMITESKGTDVEPPRETPKLKLYYDFGKVEDTTVVDQAGEFDGIWRNKDKARHVEAGGTGVADFAGGSVDSYIEIPQGVLDGLQDVTVSSLVSWNSTRPAEWVFALGQNDTHYLYLTPKYNNNNNASSGARTGIATNGWRNEQSAIASSVLPTQTWKLVTVTVQGQEGKLALYIDGQPAGTGATGGFTLEQIKRTTGPSGYIGKSFYALDPYFGGKIADFQIYDGALNAAEVEALYTDYADKLDVLEGLSVSEAAEQLDAASMLGANPSKDEVRGNLSLPTTAGQGLTVTWTSSDASVISTDGTVNRPPYGGPPAIVTLTAEVSDGTHKGSKSFTFTVLPMENDRQLAEWDAAALKVNNIADVRGHLTLPTKGEHGSVITWATEDGSIVTATGEVNRPAHGSGDRTIALTATISKGSVSLTKAFGAVVRELPPQEELAGYLFSYFKGESSANGEQIYMALSNGNTALDWREMNNGQPVLTSALGEKGLRDPSIIASPEGDKFYMIATDLKIYGNNDWNRAQRSGSRSIMVWESSDLVNWSQQRMVEVAPENAGNTWAPEVVYDDVNGQYVVLWASKLYNTPDHSGDSQQRIMYATTRDFYTFSEPQVYMDYGYSIIDTTIVKDGGSVYRFTKDERDNNQGTPSGKFVFQEKGSGIFANDFELVKEAIGKGQIERGEGPTVVKSNTEDKWYLFIDEFGKQGYVPFETTDLDSGNWTKSASYHLPSSPRHGTVIPVTASQYAALSAQVPGVTPPRQDVPVTGVELEGSSVSLKAGEQAALNAVVTPANATNKGLLWSSNATDVATVDASGKVTALKAGTAVISVTTADGGFSDWSNVTVEAAPTPTTTPEPTPAPTSTTSPTPSSTTSPGSNSTPSPTASMGPSATPTASASPSPTPSPTASSTPAPTGSPSPTPTEFADTGSHWAKEVITKLTASGVLTGFPDGSFKPERQMSRAEFAAVAFRLLGLQATDTPAVFTDVAADAWYGPYINGLHTAGLVNGFPDGEFKPKDQMTREEVFVILYRGLKDKLKPIDAGANSGEHVFTDGNAVSAWAREAIKALTEAGIISGYGDGSIRPKSLITRAEVAAIVAKLME</sequence>
<dbReference type="Pfam" id="PF07532">
    <property type="entry name" value="Big_4"/>
    <property type="match status" value="1"/>
</dbReference>
<dbReference type="InterPro" id="IPR008964">
    <property type="entry name" value="Invasin/intimin_cell_adhesion"/>
</dbReference>
<dbReference type="RefSeq" id="WP_068680466.1">
    <property type="nucleotide sequence ID" value="NZ_LYPA01000032.1"/>
</dbReference>
<protein>
    <recommendedName>
        <fullName evidence="6">SLH domain-containing protein</fullName>
    </recommendedName>
</protein>
<dbReference type="PROSITE" id="PS51272">
    <property type="entry name" value="SLH"/>
    <property type="match status" value="3"/>
</dbReference>
<dbReference type="Gene3D" id="2.60.120.430">
    <property type="entry name" value="Galactose-binding lectin"/>
    <property type="match status" value="2"/>
</dbReference>
<comment type="caution">
    <text evidence="7">The sequence shown here is derived from an EMBL/GenBank/DDBJ whole genome shotgun (WGS) entry which is preliminary data.</text>
</comment>
<dbReference type="Gene3D" id="2.115.10.20">
    <property type="entry name" value="Glycosyl hydrolase domain, family 43"/>
    <property type="match status" value="2"/>
</dbReference>
<dbReference type="Gene3D" id="2.60.120.200">
    <property type="match status" value="1"/>
</dbReference>
<feature type="signal peptide" evidence="5">
    <location>
        <begin position="1"/>
        <end position="29"/>
    </location>
</feature>
<dbReference type="Pfam" id="PF04616">
    <property type="entry name" value="Glyco_hydro_43"/>
    <property type="match status" value="2"/>
</dbReference>
<dbReference type="Proteomes" id="UP000092024">
    <property type="component" value="Unassembled WGS sequence"/>
</dbReference>
<evidence type="ECO:0000256" key="3">
    <source>
        <dbReference type="ARBA" id="ARBA00023295"/>
    </source>
</evidence>
<feature type="compositionally biased region" description="Low complexity" evidence="4">
    <location>
        <begin position="1756"/>
        <end position="1808"/>
    </location>
</feature>
<feature type="domain" description="SLH" evidence="6">
    <location>
        <begin position="1942"/>
        <end position="1996"/>
    </location>
</feature>
<dbReference type="PANTHER" id="PTHR22925:SF3">
    <property type="entry name" value="GLYCOSYL HYDROLASE FAMILY PROTEIN 43"/>
    <property type="match status" value="1"/>
</dbReference>
<evidence type="ECO:0000313" key="8">
    <source>
        <dbReference type="Proteomes" id="UP000092024"/>
    </source>
</evidence>
<dbReference type="InterPro" id="IPR001119">
    <property type="entry name" value="SLH_dom"/>
</dbReference>
<feature type="chain" id="PRO_5008340497" description="SLH domain-containing protein" evidence="5">
    <location>
        <begin position="30"/>
        <end position="1996"/>
    </location>
</feature>